<reference evidence="2" key="1">
    <citation type="submission" date="2020-08" db="EMBL/GenBank/DDBJ databases">
        <title>Multicomponent nature underlies the extraordinary mechanical properties of spider dragline silk.</title>
        <authorList>
            <person name="Kono N."/>
            <person name="Nakamura H."/>
            <person name="Mori M."/>
            <person name="Yoshida Y."/>
            <person name="Ohtoshi R."/>
            <person name="Malay A.D."/>
            <person name="Moran D.A.P."/>
            <person name="Tomita M."/>
            <person name="Numata K."/>
            <person name="Arakawa K."/>
        </authorList>
    </citation>
    <scope>NUCLEOTIDE SEQUENCE</scope>
</reference>
<keyword evidence="3" id="KW-1185">Reference proteome</keyword>
<protein>
    <recommendedName>
        <fullName evidence="4">C-type lectin domain-containing protein</fullName>
    </recommendedName>
</protein>
<feature type="compositionally biased region" description="Polar residues" evidence="1">
    <location>
        <begin position="86"/>
        <end position="98"/>
    </location>
</feature>
<organism evidence="2 3">
    <name type="scientific">Nephila pilipes</name>
    <name type="common">Giant wood spider</name>
    <name type="synonym">Nephila maculata</name>
    <dbReference type="NCBI Taxonomy" id="299642"/>
    <lineage>
        <taxon>Eukaryota</taxon>
        <taxon>Metazoa</taxon>
        <taxon>Ecdysozoa</taxon>
        <taxon>Arthropoda</taxon>
        <taxon>Chelicerata</taxon>
        <taxon>Arachnida</taxon>
        <taxon>Araneae</taxon>
        <taxon>Araneomorphae</taxon>
        <taxon>Entelegynae</taxon>
        <taxon>Araneoidea</taxon>
        <taxon>Nephilidae</taxon>
        <taxon>Nephila</taxon>
    </lineage>
</organism>
<dbReference type="InterPro" id="IPR016187">
    <property type="entry name" value="CTDL_fold"/>
</dbReference>
<evidence type="ECO:0008006" key="4">
    <source>
        <dbReference type="Google" id="ProtNLM"/>
    </source>
</evidence>
<evidence type="ECO:0000256" key="1">
    <source>
        <dbReference type="SAM" id="MobiDB-lite"/>
    </source>
</evidence>
<dbReference type="Gene3D" id="3.10.100.10">
    <property type="entry name" value="Mannose-Binding Protein A, subunit A"/>
    <property type="match status" value="1"/>
</dbReference>
<dbReference type="OrthoDB" id="10511711at2759"/>
<comment type="caution">
    <text evidence="2">The sequence shown here is derived from an EMBL/GenBank/DDBJ whole genome shotgun (WGS) entry which is preliminary data.</text>
</comment>
<dbReference type="Proteomes" id="UP000887013">
    <property type="component" value="Unassembled WGS sequence"/>
</dbReference>
<evidence type="ECO:0000313" key="2">
    <source>
        <dbReference type="EMBL" id="GFT20499.1"/>
    </source>
</evidence>
<evidence type="ECO:0000313" key="3">
    <source>
        <dbReference type="Proteomes" id="UP000887013"/>
    </source>
</evidence>
<gene>
    <name evidence="2" type="ORF">NPIL_567981</name>
</gene>
<accession>A0A8X6NLU6</accession>
<dbReference type="InterPro" id="IPR016186">
    <property type="entry name" value="C-type_lectin-like/link_sf"/>
</dbReference>
<proteinExistence type="predicted"/>
<feature type="non-terminal residue" evidence="2">
    <location>
        <position position="139"/>
    </location>
</feature>
<sequence>NSPGVYGDEVDTESTDNVNPDDAYTTCSKGWFSFGDMCYKMGGKKMMARLTWEKAAENCREEHNGNLVTIDSKELQDRIKPCFSDNSSETDSAINHKSNLVDKPTSPVKKKIRFAPLPIAPSTRFPRRERKVNLPFRYQ</sequence>
<name>A0A8X6NLU6_NEPPI</name>
<dbReference type="SUPFAM" id="SSF56436">
    <property type="entry name" value="C-type lectin-like"/>
    <property type="match status" value="1"/>
</dbReference>
<feature type="region of interest" description="Disordered" evidence="1">
    <location>
        <begin position="86"/>
        <end position="105"/>
    </location>
</feature>
<dbReference type="EMBL" id="BMAW01010791">
    <property type="protein sequence ID" value="GFT20499.1"/>
    <property type="molecule type" value="Genomic_DNA"/>
</dbReference>
<feature type="region of interest" description="Disordered" evidence="1">
    <location>
        <begin position="1"/>
        <end position="20"/>
    </location>
</feature>
<dbReference type="AlphaFoldDB" id="A0A8X6NLU6"/>